<dbReference type="SUPFAM" id="SSF50494">
    <property type="entry name" value="Trypsin-like serine proteases"/>
    <property type="match status" value="1"/>
</dbReference>
<sequence length="420" mass="43839">MRMCSRRLVPTIAGVLVAALAAAAPAAADPGGRTLPSEVRSTEERQLVDELGVQPPDVDAKTLQASSVARRIQQVIDQGHDQGFGSLRLVRDTGAVELRWKGKLPAAVDEAVRAGRRDVPVAVVESRFTLAELTAEIRRLFKAPASQLGGELVTAAPLPDASGLKLSVAGVTSVSAVTSNLRANRIPVQVTAGSAIQPAGRWDDVTPFWGGSVIWTGTGSLCTAGFAARTSTNAQVMITARHCGANTNWYTPLYQLYVGRANSGSVALDAMTISEQTYQGAVFTGPFNSNYGVPIVGWASAVLNDVACTSGGLSGNDCNTRITETNIYFNLNGNLTGPAFVTEHLAGIASVGQGDSGGPTIGYDTGGFRALGIISAVATGQQFEGTCQGYDYTGRRCSRVALHINIGSILSHFNLTIATS</sequence>
<proteinExistence type="predicted"/>
<feature type="signal peptide" evidence="1">
    <location>
        <begin position="1"/>
        <end position="28"/>
    </location>
</feature>
<dbReference type="AlphaFoldDB" id="A0A1H7DT93"/>
<evidence type="ECO:0000313" key="2">
    <source>
        <dbReference type="EMBL" id="SEK02530.1"/>
    </source>
</evidence>
<dbReference type="STRING" id="1144548.SAMN05443287_1156"/>
<reference evidence="3" key="1">
    <citation type="submission" date="2016-10" db="EMBL/GenBank/DDBJ databases">
        <authorList>
            <person name="Varghese N."/>
            <person name="Submissions S."/>
        </authorList>
    </citation>
    <scope>NUCLEOTIDE SEQUENCE [LARGE SCALE GENOMIC DNA]</scope>
    <source>
        <strain evidence="3">CGMCC 4.7038</strain>
    </source>
</reference>
<organism evidence="2 3">
    <name type="scientific">Micromonospora phaseoli</name>
    <dbReference type="NCBI Taxonomy" id="1144548"/>
    <lineage>
        <taxon>Bacteria</taxon>
        <taxon>Bacillati</taxon>
        <taxon>Actinomycetota</taxon>
        <taxon>Actinomycetes</taxon>
        <taxon>Micromonosporales</taxon>
        <taxon>Micromonosporaceae</taxon>
        <taxon>Micromonospora</taxon>
    </lineage>
</organism>
<dbReference type="InterPro" id="IPR009003">
    <property type="entry name" value="Peptidase_S1_PA"/>
</dbReference>
<feature type="chain" id="PRO_5011559338" description="Trypsin" evidence="1">
    <location>
        <begin position="29"/>
        <end position="420"/>
    </location>
</feature>
<gene>
    <name evidence="2" type="ORF">SAMN05443287_1156</name>
</gene>
<evidence type="ECO:0000256" key="1">
    <source>
        <dbReference type="SAM" id="SignalP"/>
    </source>
</evidence>
<accession>A0A1H7DT93</accession>
<keyword evidence="3" id="KW-1185">Reference proteome</keyword>
<dbReference type="Proteomes" id="UP000198707">
    <property type="component" value="Unassembled WGS sequence"/>
</dbReference>
<keyword evidence="1" id="KW-0732">Signal</keyword>
<protein>
    <recommendedName>
        <fullName evidence="4">Trypsin</fullName>
    </recommendedName>
</protein>
<evidence type="ECO:0008006" key="4">
    <source>
        <dbReference type="Google" id="ProtNLM"/>
    </source>
</evidence>
<name>A0A1H7DT93_9ACTN</name>
<dbReference type="Gene3D" id="2.40.10.10">
    <property type="entry name" value="Trypsin-like serine proteases"/>
    <property type="match status" value="2"/>
</dbReference>
<dbReference type="EMBL" id="FNYV01000015">
    <property type="protein sequence ID" value="SEK02530.1"/>
    <property type="molecule type" value="Genomic_DNA"/>
</dbReference>
<dbReference type="InterPro" id="IPR043504">
    <property type="entry name" value="Peptidase_S1_PA_chymotrypsin"/>
</dbReference>
<evidence type="ECO:0000313" key="3">
    <source>
        <dbReference type="Proteomes" id="UP000198707"/>
    </source>
</evidence>